<dbReference type="Proteomes" id="UP001055072">
    <property type="component" value="Unassembled WGS sequence"/>
</dbReference>
<gene>
    <name evidence="1" type="ORF">BDY19DRAFT_922177</name>
</gene>
<comment type="caution">
    <text evidence="1">The sequence shown here is derived from an EMBL/GenBank/DDBJ whole genome shotgun (WGS) entry which is preliminary data.</text>
</comment>
<proteinExistence type="predicted"/>
<organism evidence="1 2">
    <name type="scientific">Irpex rosettiformis</name>
    <dbReference type="NCBI Taxonomy" id="378272"/>
    <lineage>
        <taxon>Eukaryota</taxon>
        <taxon>Fungi</taxon>
        <taxon>Dikarya</taxon>
        <taxon>Basidiomycota</taxon>
        <taxon>Agaricomycotina</taxon>
        <taxon>Agaricomycetes</taxon>
        <taxon>Polyporales</taxon>
        <taxon>Irpicaceae</taxon>
        <taxon>Irpex</taxon>
    </lineage>
</organism>
<evidence type="ECO:0000313" key="2">
    <source>
        <dbReference type="Proteomes" id="UP001055072"/>
    </source>
</evidence>
<keyword evidence="2" id="KW-1185">Reference proteome</keyword>
<dbReference type="EMBL" id="MU274902">
    <property type="protein sequence ID" value="KAI0093120.1"/>
    <property type="molecule type" value="Genomic_DNA"/>
</dbReference>
<accession>A0ACB8UFR2</accession>
<reference evidence="1" key="1">
    <citation type="journal article" date="2021" name="Environ. Microbiol.">
        <title>Gene family expansions and transcriptome signatures uncover fungal adaptations to wood decay.</title>
        <authorList>
            <person name="Hage H."/>
            <person name="Miyauchi S."/>
            <person name="Viragh M."/>
            <person name="Drula E."/>
            <person name="Min B."/>
            <person name="Chaduli D."/>
            <person name="Navarro D."/>
            <person name="Favel A."/>
            <person name="Norest M."/>
            <person name="Lesage-Meessen L."/>
            <person name="Balint B."/>
            <person name="Merenyi Z."/>
            <person name="de Eugenio L."/>
            <person name="Morin E."/>
            <person name="Martinez A.T."/>
            <person name="Baldrian P."/>
            <person name="Stursova M."/>
            <person name="Martinez M.J."/>
            <person name="Novotny C."/>
            <person name="Magnuson J.K."/>
            <person name="Spatafora J.W."/>
            <person name="Maurice S."/>
            <person name="Pangilinan J."/>
            <person name="Andreopoulos W."/>
            <person name="LaButti K."/>
            <person name="Hundley H."/>
            <person name="Na H."/>
            <person name="Kuo A."/>
            <person name="Barry K."/>
            <person name="Lipzen A."/>
            <person name="Henrissat B."/>
            <person name="Riley R."/>
            <person name="Ahrendt S."/>
            <person name="Nagy L.G."/>
            <person name="Grigoriev I.V."/>
            <person name="Martin F."/>
            <person name="Rosso M.N."/>
        </authorList>
    </citation>
    <scope>NUCLEOTIDE SEQUENCE</scope>
    <source>
        <strain evidence="1">CBS 384.51</strain>
    </source>
</reference>
<name>A0ACB8UFR2_9APHY</name>
<protein>
    <submittedName>
        <fullName evidence="1">Uncharacterized protein</fullName>
    </submittedName>
</protein>
<sequence length="55" mass="6198">MVVIYKKSCGWGSLLKLSEGYKSLLATWIVQSKDPTWLLSLIDLSLFHQEAEATV</sequence>
<evidence type="ECO:0000313" key="1">
    <source>
        <dbReference type="EMBL" id="KAI0093120.1"/>
    </source>
</evidence>